<evidence type="ECO:0000256" key="1">
    <source>
        <dbReference type="ARBA" id="ARBA00004370"/>
    </source>
</evidence>
<dbReference type="GO" id="GO:0009279">
    <property type="term" value="C:cell outer membrane"/>
    <property type="evidence" value="ECO:0007669"/>
    <property type="project" value="UniProtKB-UniRule"/>
</dbReference>
<keyword evidence="4 9" id="KW-0732">Signal</keyword>
<feature type="chain" id="PRO_5042551446" description="Outer membrane protein assembly factor BamA" evidence="9">
    <location>
        <begin position="22"/>
        <end position="895"/>
    </location>
</feature>
<evidence type="ECO:0000256" key="3">
    <source>
        <dbReference type="ARBA" id="ARBA00022692"/>
    </source>
</evidence>
<dbReference type="PANTHER" id="PTHR12815">
    <property type="entry name" value="SORTING AND ASSEMBLY MACHINERY SAMM50 PROTEIN FAMILY MEMBER"/>
    <property type="match status" value="1"/>
</dbReference>
<dbReference type="NCBIfam" id="TIGR03303">
    <property type="entry name" value="OM_YaeT"/>
    <property type="match status" value="1"/>
</dbReference>
<protein>
    <recommendedName>
        <fullName evidence="8">Outer membrane protein assembly factor BamA</fullName>
    </recommendedName>
</protein>
<evidence type="ECO:0000313" key="11">
    <source>
        <dbReference type="EMBL" id="MDC7225903.1"/>
    </source>
</evidence>
<dbReference type="InterPro" id="IPR000184">
    <property type="entry name" value="Bac_surfAg_D15"/>
</dbReference>
<dbReference type="Pfam" id="PF07244">
    <property type="entry name" value="POTRA"/>
    <property type="match status" value="4"/>
</dbReference>
<keyword evidence="3" id="KW-0812">Transmembrane</keyword>
<sequence>MRKVFLSAFIAVITLSTAAFAQSAEWYVDKPISEIRFIGLVNIDQSELDGITDQFIGKNFTDTLFWDLQSKLYSLNYFDNFTANAVPMDGSREKVIIEFTVTERPLIKNIIFRGNLSITKSKILEVISLKQDDIVNNARIRMDEAAIKELYIDEGYPDVTVESSVEDAVEEGFVELFFSIVEGTQTRINSISFSGNTFASDNTLKSQLESKEQTFFSKGIFQEGLIEKDKAAISKYYSDSGFLDIKIIDAVITEAEVENKEERNYIDIVFYLEEGEEWLFGGFEFEGNTLFSDEELLKVTSSTVGKSINKSRLESDFIAIGDIYYNDGYIYNNMATKEIRNDETNEISFQIIITEKNRAHIENIIINGNEKTKDEVILREIPLEVGDVFSKSAIMEGLNNLYNTRYFSSVVPEMPYGSELGLMDVVINVEEQNTTDVQFGLTFTDTSSSIPVYLFLKWNESNFKGEGKDLSVGLELSSSSQELSFSYTDSWLFDRRISGGVELSFSHDSYTSVEQDILLPIFSLDDDDDDYDDDDDDTENDQVVPDPYDGHWVWADDADDNSYSAGDAVDTDDYTDDELEELAENETIQTDYDYAMDNDESIDSEYLMDYESYTASLSASGGYTVHTSNGRVSLGTGASTALSYLTYDDSLYRPFDKDIRDALNTLLLTNKLWLTASWDTRDLIYSPTKGFILKETLTYTGGLLFGSKDYIKTTTDADFYLELFDFPVTDVWNFSTVMGIHAQYSMILPQYYYSDGSWSWGNTTTSSDELYIDGMFIARGWDTDYGNKALFDLVVDFTTPLAEGLVSWNTFISGTGLWEELSDMKDMSIDDYYFSLGTGLQLDIPSFPISFFLVKRAKYEDGVFTWQQGDDLFVPDDEDSPWGLDLVITFDLDYF</sequence>
<feature type="domain" description="POTRA" evidence="10">
    <location>
        <begin position="359"/>
        <end position="432"/>
    </location>
</feature>
<keyword evidence="6" id="KW-0472">Membrane</keyword>
<evidence type="ECO:0000256" key="5">
    <source>
        <dbReference type="ARBA" id="ARBA00022737"/>
    </source>
</evidence>
<gene>
    <name evidence="11" type="primary">bamA</name>
    <name evidence="11" type="ORF">PQJ61_03965</name>
</gene>
<dbReference type="PANTHER" id="PTHR12815:SF47">
    <property type="entry name" value="TRANSLOCATION AND ASSEMBLY MODULE SUBUNIT TAMA"/>
    <property type="match status" value="1"/>
</dbReference>
<dbReference type="PROSITE" id="PS51779">
    <property type="entry name" value="POTRA"/>
    <property type="match status" value="2"/>
</dbReference>
<comment type="caution">
    <text evidence="11">The sequence shown here is derived from an EMBL/GenBank/DDBJ whole genome shotgun (WGS) entry which is preliminary data.</text>
</comment>
<keyword evidence="2" id="KW-1134">Transmembrane beta strand</keyword>
<accession>A0AAJ1MI44</accession>
<keyword evidence="7" id="KW-0998">Cell outer membrane</keyword>
<reference evidence="11 12" key="1">
    <citation type="submission" date="2022-12" db="EMBL/GenBank/DDBJ databases">
        <title>Metagenome assembled genome from gulf of manar.</title>
        <authorList>
            <person name="Kohli P."/>
            <person name="Pk S."/>
            <person name="Venkata Ramana C."/>
            <person name="Sasikala C."/>
        </authorList>
    </citation>
    <scope>NUCLEOTIDE SEQUENCE [LARGE SCALE GENOMIC DNA]</scope>
    <source>
        <strain evidence="11">JB008</strain>
    </source>
</reference>
<feature type="domain" description="POTRA" evidence="10">
    <location>
        <begin position="186"/>
        <end position="275"/>
    </location>
</feature>
<evidence type="ECO:0000259" key="10">
    <source>
        <dbReference type="PROSITE" id="PS51779"/>
    </source>
</evidence>
<dbReference type="InterPro" id="IPR034746">
    <property type="entry name" value="POTRA"/>
</dbReference>
<dbReference type="GO" id="GO:0071709">
    <property type="term" value="P:membrane assembly"/>
    <property type="evidence" value="ECO:0007669"/>
    <property type="project" value="InterPro"/>
</dbReference>
<dbReference type="Gene3D" id="2.40.160.50">
    <property type="entry name" value="membrane protein fhac: a member of the omp85/tpsb transporter family"/>
    <property type="match status" value="2"/>
</dbReference>
<evidence type="ECO:0000256" key="9">
    <source>
        <dbReference type="SAM" id="SignalP"/>
    </source>
</evidence>
<proteinExistence type="predicted"/>
<keyword evidence="5" id="KW-0677">Repeat</keyword>
<evidence type="ECO:0000256" key="4">
    <source>
        <dbReference type="ARBA" id="ARBA00022729"/>
    </source>
</evidence>
<dbReference type="Gene3D" id="3.10.20.310">
    <property type="entry name" value="membrane protein fhac"/>
    <property type="match status" value="4"/>
</dbReference>
<comment type="subcellular location">
    <subcellularLocation>
        <location evidence="1">Membrane</location>
    </subcellularLocation>
</comment>
<evidence type="ECO:0000256" key="2">
    <source>
        <dbReference type="ARBA" id="ARBA00022452"/>
    </source>
</evidence>
<dbReference type="AlphaFoldDB" id="A0AAJ1MI44"/>
<dbReference type="InterPro" id="IPR039910">
    <property type="entry name" value="D15-like"/>
</dbReference>
<feature type="signal peptide" evidence="9">
    <location>
        <begin position="1"/>
        <end position="21"/>
    </location>
</feature>
<dbReference type="InterPro" id="IPR023707">
    <property type="entry name" value="OM_assembly_BamA"/>
</dbReference>
<evidence type="ECO:0000313" key="12">
    <source>
        <dbReference type="Proteomes" id="UP001221217"/>
    </source>
</evidence>
<name>A0AAJ1MI44_9SPIO</name>
<organism evidence="11 12">
    <name type="scientific">Candidatus Thalassospirochaeta sargassi</name>
    <dbReference type="NCBI Taxonomy" id="3119039"/>
    <lineage>
        <taxon>Bacteria</taxon>
        <taxon>Pseudomonadati</taxon>
        <taxon>Spirochaetota</taxon>
        <taxon>Spirochaetia</taxon>
        <taxon>Spirochaetales</taxon>
        <taxon>Spirochaetaceae</taxon>
        <taxon>Candidatus Thalassospirochaeta</taxon>
    </lineage>
</organism>
<evidence type="ECO:0000256" key="8">
    <source>
        <dbReference type="NCBIfam" id="TIGR03303"/>
    </source>
</evidence>
<evidence type="ECO:0000256" key="6">
    <source>
        <dbReference type="ARBA" id="ARBA00023136"/>
    </source>
</evidence>
<dbReference type="Proteomes" id="UP001221217">
    <property type="component" value="Unassembled WGS sequence"/>
</dbReference>
<dbReference type="Pfam" id="PF01103">
    <property type="entry name" value="Omp85"/>
    <property type="match status" value="1"/>
</dbReference>
<dbReference type="EMBL" id="JAQQAL010000010">
    <property type="protein sequence ID" value="MDC7225903.1"/>
    <property type="molecule type" value="Genomic_DNA"/>
</dbReference>
<dbReference type="InterPro" id="IPR010827">
    <property type="entry name" value="BamA/TamA_POTRA"/>
</dbReference>
<evidence type="ECO:0000256" key="7">
    <source>
        <dbReference type="ARBA" id="ARBA00023237"/>
    </source>
</evidence>